<comment type="caution">
    <text evidence="1">The sequence shown here is derived from an EMBL/GenBank/DDBJ whole genome shotgun (WGS) entry which is preliminary data.</text>
</comment>
<keyword evidence="2" id="KW-1185">Reference proteome</keyword>
<evidence type="ECO:0000313" key="2">
    <source>
        <dbReference type="Proteomes" id="UP001283361"/>
    </source>
</evidence>
<reference evidence="1" key="1">
    <citation type="journal article" date="2023" name="G3 (Bethesda)">
        <title>A reference genome for the long-term kleptoplast-retaining sea slug Elysia crispata morphotype clarki.</title>
        <authorList>
            <person name="Eastman K.E."/>
            <person name="Pendleton A.L."/>
            <person name="Shaikh M.A."/>
            <person name="Suttiyut T."/>
            <person name="Ogas R."/>
            <person name="Tomko P."/>
            <person name="Gavelis G."/>
            <person name="Widhalm J.R."/>
            <person name="Wisecaver J.H."/>
        </authorList>
    </citation>
    <scope>NUCLEOTIDE SEQUENCE</scope>
    <source>
        <strain evidence="1">ECLA1</strain>
    </source>
</reference>
<dbReference type="Proteomes" id="UP001283361">
    <property type="component" value="Unassembled WGS sequence"/>
</dbReference>
<gene>
    <name evidence="1" type="ORF">RRG08_025431</name>
</gene>
<organism evidence="1 2">
    <name type="scientific">Elysia crispata</name>
    <name type="common">lettuce slug</name>
    <dbReference type="NCBI Taxonomy" id="231223"/>
    <lineage>
        <taxon>Eukaryota</taxon>
        <taxon>Metazoa</taxon>
        <taxon>Spiralia</taxon>
        <taxon>Lophotrochozoa</taxon>
        <taxon>Mollusca</taxon>
        <taxon>Gastropoda</taxon>
        <taxon>Heterobranchia</taxon>
        <taxon>Euthyneura</taxon>
        <taxon>Panpulmonata</taxon>
        <taxon>Sacoglossa</taxon>
        <taxon>Placobranchoidea</taxon>
        <taxon>Plakobranchidae</taxon>
        <taxon>Elysia</taxon>
    </lineage>
</organism>
<protein>
    <submittedName>
        <fullName evidence="1">Uncharacterized protein</fullName>
    </submittedName>
</protein>
<evidence type="ECO:0000313" key="1">
    <source>
        <dbReference type="EMBL" id="KAK3764910.1"/>
    </source>
</evidence>
<proteinExistence type="predicted"/>
<sequence>MKPRSAILTITLSCSVHEFNYSGNSWNSYIEAISPFIYHSPFSCGVETVDNSCYGRRALRAAGEEMGGPVGPEVITLYSLVIHRPKRRHSVTI</sequence>
<dbReference type="AlphaFoldDB" id="A0AAE1DCH2"/>
<dbReference type="EMBL" id="JAWDGP010004366">
    <property type="protein sequence ID" value="KAK3764910.1"/>
    <property type="molecule type" value="Genomic_DNA"/>
</dbReference>
<accession>A0AAE1DCH2</accession>
<name>A0AAE1DCH2_9GAST</name>